<dbReference type="Proteomes" id="UP000053989">
    <property type="component" value="Unassembled WGS sequence"/>
</dbReference>
<protein>
    <submittedName>
        <fullName evidence="1">Uncharacterized protein</fullName>
    </submittedName>
</protein>
<proteinExistence type="predicted"/>
<reference evidence="1 2" key="1">
    <citation type="submission" date="2014-04" db="EMBL/GenBank/DDBJ databases">
        <authorList>
            <consortium name="DOE Joint Genome Institute"/>
            <person name="Kuo A."/>
            <person name="Kohler A."/>
            <person name="Nagy L.G."/>
            <person name="Floudas D."/>
            <person name="Copeland A."/>
            <person name="Barry K.W."/>
            <person name="Cichocki N."/>
            <person name="Veneault-Fourrey C."/>
            <person name="LaButti K."/>
            <person name="Lindquist E.A."/>
            <person name="Lipzen A."/>
            <person name="Lundell T."/>
            <person name="Morin E."/>
            <person name="Murat C."/>
            <person name="Sun H."/>
            <person name="Tunlid A."/>
            <person name="Henrissat B."/>
            <person name="Grigoriev I.V."/>
            <person name="Hibbett D.S."/>
            <person name="Martin F."/>
            <person name="Nordberg H.P."/>
            <person name="Cantor M.N."/>
            <person name="Hua S.X."/>
        </authorList>
    </citation>
    <scope>NUCLEOTIDE SEQUENCE [LARGE SCALE GENOMIC DNA]</scope>
    <source>
        <strain evidence="1 2">Foug A</strain>
    </source>
</reference>
<dbReference type="AlphaFoldDB" id="A0A0C3EBP7"/>
<evidence type="ECO:0000313" key="1">
    <source>
        <dbReference type="EMBL" id="KIM65391.1"/>
    </source>
</evidence>
<gene>
    <name evidence="1" type="ORF">SCLCIDRAFT_22881</name>
</gene>
<dbReference type="EMBL" id="KN822023">
    <property type="protein sequence ID" value="KIM65391.1"/>
    <property type="molecule type" value="Genomic_DNA"/>
</dbReference>
<dbReference type="InParanoid" id="A0A0C3EBP7"/>
<reference evidence="2" key="2">
    <citation type="submission" date="2015-01" db="EMBL/GenBank/DDBJ databases">
        <title>Evolutionary Origins and Diversification of the Mycorrhizal Mutualists.</title>
        <authorList>
            <consortium name="DOE Joint Genome Institute"/>
            <consortium name="Mycorrhizal Genomics Consortium"/>
            <person name="Kohler A."/>
            <person name="Kuo A."/>
            <person name="Nagy L.G."/>
            <person name="Floudas D."/>
            <person name="Copeland A."/>
            <person name="Barry K.W."/>
            <person name="Cichocki N."/>
            <person name="Veneault-Fourrey C."/>
            <person name="LaButti K."/>
            <person name="Lindquist E.A."/>
            <person name="Lipzen A."/>
            <person name="Lundell T."/>
            <person name="Morin E."/>
            <person name="Murat C."/>
            <person name="Riley R."/>
            <person name="Ohm R."/>
            <person name="Sun H."/>
            <person name="Tunlid A."/>
            <person name="Henrissat B."/>
            <person name="Grigoriev I.V."/>
            <person name="Hibbett D.S."/>
            <person name="Martin F."/>
        </authorList>
    </citation>
    <scope>NUCLEOTIDE SEQUENCE [LARGE SCALE GENOMIC DNA]</scope>
    <source>
        <strain evidence="2">Foug A</strain>
    </source>
</reference>
<dbReference type="HOGENOM" id="CLU_1971809_0_0_1"/>
<evidence type="ECO:0000313" key="2">
    <source>
        <dbReference type="Proteomes" id="UP000053989"/>
    </source>
</evidence>
<name>A0A0C3EBP7_9AGAM</name>
<keyword evidence="2" id="KW-1185">Reference proteome</keyword>
<accession>A0A0C3EBP7</accession>
<organism evidence="1 2">
    <name type="scientific">Scleroderma citrinum Foug A</name>
    <dbReference type="NCBI Taxonomy" id="1036808"/>
    <lineage>
        <taxon>Eukaryota</taxon>
        <taxon>Fungi</taxon>
        <taxon>Dikarya</taxon>
        <taxon>Basidiomycota</taxon>
        <taxon>Agaricomycotina</taxon>
        <taxon>Agaricomycetes</taxon>
        <taxon>Agaricomycetidae</taxon>
        <taxon>Boletales</taxon>
        <taxon>Sclerodermatineae</taxon>
        <taxon>Sclerodermataceae</taxon>
        <taxon>Scleroderma</taxon>
    </lineage>
</organism>
<sequence length="127" mass="14411">MAVHEDSLKSLTRLLGWNGHMANLEDDLAEMHRDRNHWRSKMNVDELTAPAPSGSSLAGRLDEVEETMFPLLGWGEVPNRVSILLDGKKYLHLQVGEHLYQFEELAREAVLRNIGACVVTHQTRLVQ</sequence>